<feature type="region of interest" description="Disordered" evidence="12">
    <location>
        <begin position="381"/>
        <end position="402"/>
    </location>
</feature>
<evidence type="ECO:0000256" key="8">
    <source>
        <dbReference type="ARBA" id="ARBA00023170"/>
    </source>
</evidence>
<dbReference type="GO" id="GO:0001604">
    <property type="term" value="F:urotensin II receptor activity"/>
    <property type="evidence" value="ECO:0007669"/>
    <property type="project" value="InterPro"/>
</dbReference>
<feature type="transmembrane region" description="Helical" evidence="13">
    <location>
        <begin position="254"/>
        <end position="279"/>
    </location>
</feature>
<feature type="compositionally biased region" description="Gly residues" evidence="12">
    <location>
        <begin position="382"/>
        <end position="393"/>
    </location>
</feature>
<dbReference type="AlphaFoldDB" id="A0AAJ7TRT8"/>
<reference evidence="16" key="1">
    <citation type="submission" date="2025-08" db="UniProtKB">
        <authorList>
            <consortium name="RefSeq"/>
        </authorList>
    </citation>
    <scope>IDENTIFICATION</scope>
    <source>
        <tissue evidence="16">Sperm</tissue>
    </source>
</reference>
<evidence type="ECO:0000256" key="11">
    <source>
        <dbReference type="ARBA" id="ARBA00032764"/>
    </source>
</evidence>
<evidence type="ECO:0000313" key="15">
    <source>
        <dbReference type="Proteomes" id="UP001318040"/>
    </source>
</evidence>
<feature type="transmembrane region" description="Helical" evidence="13">
    <location>
        <begin position="300"/>
        <end position="321"/>
    </location>
</feature>
<dbReference type="PROSITE" id="PS50262">
    <property type="entry name" value="G_PROTEIN_RECEP_F1_2"/>
    <property type="match status" value="1"/>
</dbReference>
<dbReference type="Proteomes" id="UP001318040">
    <property type="component" value="Chromosome 37"/>
</dbReference>
<dbReference type="PRINTS" id="PR00237">
    <property type="entry name" value="GPCRRHODOPSN"/>
</dbReference>
<dbReference type="GO" id="GO:0005886">
    <property type="term" value="C:plasma membrane"/>
    <property type="evidence" value="ECO:0007669"/>
    <property type="project" value="UniProtKB-SubCell"/>
</dbReference>
<evidence type="ECO:0000256" key="6">
    <source>
        <dbReference type="ARBA" id="ARBA00023040"/>
    </source>
</evidence>
<keyword evidence="4 13" id="KW-0812">Transmembrane</keyword>
<keyword evidence="3" id="KW-1003">Cell membrane</keyword>
<dbReference type="GO" id="GO:0007218">
    <property type="term" value="P:neuropeptide signaling pathway"/>
    <property type="evidence" value="ECO:0007669"/>
    <property type="project" value="TreeGrafter"/>
</dbReference>
<evidence type="ECO:0000256" key="1">
    <source>
        <dbReference type="ARBA" id="ARBA00004651"/>
    </source>
</evidence>
<dbReference type="InterPro" id="IPR017452">
    <property type="entry name" value="GPCR_Rhodpsn_7TM"/>
</dbReference>
<keyword evidence="7 13" id="KW-0472">Membrane</keyword>
<feature type="transmembrane region" description="Helical" evidence="13">
    <location>
        <begin position="119"/>
        <end position="146"/>
    </location>
</feature>
<evidence type="ECO:0000259" key="14">
    <source>
        <dbReference type="PROSITE" id="PS50262"/>
    </source>
</evidence>
<feature type="transmembrane region" description="Helical" evidence="13">
    <location>
        <begin position="63"/>
        <end position="91"/>
    </location>
</feature>
<evidence type="ECO:0000256" key="2">
    <source>
        <dbReference type="ARBA" id="ARBA00014302"/>
    </source>
</evidence>
<accession>A0AAJ7TRT8</accession>
<evidence type="ECO:0000313" key="16">
    <source>
        <dbReference type="RefSeq" id="XP_032822882.1"/>
    </source>
</evidence>
<organism evidence="15 16">
    <name type="scientific">Petromyzon marinus</name>
    <name type="common">Sea lamprey</name>
    <dbReference type="NCBI Taxonomy" id="7757"/>
    <lineage>
        <taxon>Eukaryota</taxon>
        <taxon>Metazoa</taxon>
        <taxon>Chordata</taxon>
        <taxon>Craniata</taxon>
        <taxon>Vertebrata</taxon>
        <taxon>Cyclostomata</taxon>
        <taxon>Hyperoartia</taxon>
        <taxon>Petromyzontiformes</taxon>
        <taxon>Petromyzontidae</taxon>
        <taxon>Petromyzon</taxon>
    </lineage>
</organism>
<proteinExistence type="predicted"/>
<evidence type="ECO:0000256" key="9">
    <source>
        <dbReference type="ARBA" id="ARBA00023224"/>
    </source>
</evidence>
<evidence type="ECO:0000256" key="13">
    <source>
        <dbReference type="SAM" id="Phobius"/>
    </source>
</evidence>
<dbReference type="KEGG" id="pmrn:116949566"/>
<feature type="transmembrane region" description="Helical" evidence="13">
    <location>
        <begin position="204"/>
        <end position="224"/>
    </location>
</feature>
<keyword evidence="5 13" id="KW-1133">Transmembrane helix</keyword>
<evidence type="ECO:0000256" key="7">
    <source>
        <dbReference type="ARBA" id="ARBA00023136"/>
    </source>
</evidence>
<dbReference type="RefSeq" id="XP_032822882.1">
    <property type="nucleotide sequence ID" value="XM_032966991.1"/>
</dbReference>
<comment type="function">
    <text evidence="10">High affinity receptor for urotensin-2 and urotensin-2B. The activity of this receptor is mediated by a G-protein that activate a phosphatidylinositol-calcium second messenger system.</text>
</comment>
<dbReference type="GO" id="GO:0097746">
    <property type="term" value="P:blood vessel diameter maintenance"/>
    <property type="evidence" value="ECO:0007669"/>
    <property type="project" value="InterPro"/>
</dbReference>
<evidence type="ECO:0000256" key="3">
    <source>
        <dbReference type="ARBA" id="ARBA00022475"/>
    </source>
</evidence>
<sequence>MWDILNTTSFTTTTTTSSTTNNFWSPAHDLTTLLNWSSTATPDASSTTSSSSSSSSTPSSSDAVATAVMATVLSLLCVVGVSGNVYTLLVLRLLSRRRGSRRASGCPGGSPSSGTAGSVYCFVLNLALADLAYLSTVPFVVCTNVARTWFFGDAGCRLLFGVDFVTMHAIIFLLTAMSAERYAAVARPLRHYAGGRCAASSRRGWAVALLVWALSLAAAAPNMVMVNLGELRLRGGGVARICVPSWSPGAFRCYITVLFVTSVVAPGLIIGCLYVRLAVKYWRSQTATAVASVRSPRVKVLYMILAIVVVFWACFLPFWAWQLANLYFRDRLGISRKAVSYINHAVTCLTYGNSCVNPFLYTLLTKKYKEFLARRRTPRGAAGAGRALGGSGGSTSSHDAPCRNVRISSRRSTMTSA</sequence>
<dbReference type="GeneID" id="116949566"/>
<dbReference type="SUPFAM" id="SSF81321">
    <property type="entry name" value="Family A G protein-coupled receptor-like"/>
    <property type="match status" value="1"/>
</dbReference>
<comment type="subcellular location">
    <subcellularLocation>
        <location evidence="1">Cell membrane</location>
        <topology evidence="1">Multi-pass membrane protein</topology>
    </subcellularLocation>
</comment>
<gene>
    <name evidence="16" type="primary">LOC116949566</name>
</gene>
<evidence type="ECO:0000256" key="4">
    <source>
        <dbReference type="ARBA" id="ARBA00022692"/>
    </source>
</evidence>
<evidence type="ECO:0000256" key="5">
    <source>
        <dbReference type="ARBA" id="ARBA00022989"/>
    </source>
</evidence>
<dbReference type="GO" id="GO:0008217">
    <property type="term" value="P:regulation of blood pressure"/>
    <property type="evidence" value="ECO:0007669"/>
    <property type="project" value="InterPro"/>
</dbReference>
<keyword evidence="8" id="KW-0675">Receptor</keyword>
<feature type="transmembrane region" description="Helical" evidence="13">
    <location>
        <begin position="341"/>
        <end position="364"/>
    </location>
</feature>
<protein>
    <recommendedName>
        <fullName evidence="2">Urotensin-2 receptor</fullName>
    </recommendedName>
    <alternativeName>
        <fullName evidence="11">Urotensin II receptor</fullName>
    </alternativeName>
</protein>
<evidence type="ECO:0000256" key="12">
    <source>
        <dbReference type="SAM" id="MobiDB-lite"/>
    </source>
</evidence>
<feature type="transmembrane region" description="Helical" evidence="13">
    <location>
        <begin position="158"/>
        <end position="183"/>
    </location>
</feature>
<evidence type="ECO:0000256" key="10">
    <source>
        <dbReference type="ARBA" id="ARBA00025579"/>
    </source>
</evidence>
<keyword evidence="15" id="KW-1185">Reference proteome</keyword>
<dbReference type="Pfam" id="PF00001">
    <property type="entry name" value="7tm_1"/>
    <property type="match status" value="1"/>
</dbReference>
<dbReference type="InterPro" id="IPR000276">
    <property type="entry name" value="GPCR_Rhodpsn"/>
</dbReference>
<name>A0AAJ7TRT8_PETMA</name>
<dbReference type="InterPro" id="IPR000670">
    <property type="entry name" value="Urot_II_rcpt"/>
</dbReference>
<dbReference type="PANTHER" id="PTHR24230:SF123">
    <property type="entry name" value="G-PROTEIN COUPLED RECEPTORS FAMILY 1 PROFILE DOMAIN-CONTAINING PROTEIN"/>
    <property type="match status" value="1"/>
</dbReference>
<dbReference type="PANTHER" id="PTHR24230">
    <property type="entry name" value="G-PROTEIN COUPLED RECEPTOR"/>
    <property type="match status" value="1"/>
</dbReference>
<feature type="domain" description="G-protein coupled receptors family 1 profile" evidence="14">
    <location>
        <begin position="83"/>
        <end position="361"/>
    </location>
</feature>
<keyword evidence="9" id="KW-0807">Transducer</keyword>
<dbReference type="PRINTS" id="PR00647">
    <property type="entry name" value="UROTENSIN2R"/>
</dbReference>
<dbReference type="Gene3D" id="1.20.1070.10">
    <property type="entry name" value="Rhodopsin 7-helix transmembrane proteins"/>
    <property type="match status" value="1"/>
</dbReference>
<keyword evidence="6" id="KW-0297">G-protein coupled receptor</keyword>